<name>A0AAQ3PKZ1_PASNO</name>
<sequence length="161" mass="17249">MCSLFLPATALQMAMWEKVKVAIWKQQTCMHSWCALSKSAADAAATRTPVGPPASRSSSPCAKQCASLCQASPVGEARWLISRSSSVAPTRLPVDTASAQWVSKVRRSTAASSPPLMLCRRRRLGLPCCDSDLALFSSSSSPDDGTLLPTLRPFIFCRATS</sequence>
<organism evidence="1 2">
    <name type="scientific">Paspalum notatum var. saurae</name>
    <dbReference type="NCBI Taxonomy" id="547442"/>
    <lineage>
        <taxon>Eukaryota</taxon>
        <taxon>Viridiplantae</taxon>
        <taxon>Streptophyta</taxon>
        <taxon>Embryophyta</taxon>
        <taxon>Tracheophyta</taxon>
        <taxon>Spermatophyta</taxon>
        <taxon>Magnoliopsida</taxon>
        <taxon>Liliopsida</taxon>
        <taxon>Poales</taxon>
        <taxon>Poaceae</taxon>
        <taxon>PACMAD clade</taxon>
        <taxon>Panicoideae</taxon>
        <taxon>Andropogonodae</taxon>
        <taxon>Paspaleae</taxon>
        <taxon>Paspalinae</taxon>
        <taxon>Paspalum</taxon>
    </lineage>
</organism>
<accession>A0AAQ3PKZ1</accession>
<reference evidence="1 2" key="1">
    <citation type="submission" date="2024-02" db="EMBL/GenBank/DDBJ databases">
        <title>High-quality chromosome-scale genome assembly of Pensacola bahiagrass (Paspalum notatum Flugge var. saurae).</title>
        <authorList>
            <person name="Vega J.M."/>
            <person name="Podio M."/>
            <person name="Orjuela J."/>
            <person name="Siena L.A."/>
            <person name="Pessino S.C."/>
            <person name="Combes M.C."/>
            <person name="Mariac C."/>
            <person name="Albertini E."/>
            <person name="Pupilli F."/>
            <person name="Ortiz J.P.A."/>
            <person name="Leblanc O."/>
        </authorList>
    </citation>
    <scope>NUCLEOTIDE SEQUENCE [LARGE SCALE GENOMIC DNA]</scope>
    <source>
        <strain evidence="1">R1</strain>
        <tissue evidence="1">Leaf</tissue>
    </source>
</reference>
<proteinExistence type="predicted"/>
<dbReference type="AlphaFoldDB" id="A0AAQ3PKZ1"/>
<evidence type="ECO:0000313" key="1">
    <source>
        <dbReference type="EMBL" id="WVZ48772.1"/>
    </source>
</evidence>
<protein>
    <submittedName>
        <fullName evidence="1">Uncharacterized protein</fullName>
    </submittedName>
</protein>
<keyword evidence="2" id="KW-1185">Reference proteome</keyword>
<evidence type="ECO:0000313" key="2">
    <source>
        <dbReference type="Proteomes" id="UP001341281"/>
    </source>
</evidence>
<dbReference type="EMBL" id="CP144745">
    <property type="protein sequence ID" value="WVZ48772.1"/>
    <property type="molecule type" value="Genomic_DNA"/>
</dbReference>
<gene>
    <name evidence="1" type="ORF">U9M48_000184</name>
</gene>
<dbReference type="Proteomes" id="UP001341281">
    <property type="component" value="Chromosome 01"/>
</dbReference>